<dbReference type="PROSITE" id="PS51257">
    <property type="entry name" value="PROKAR_LIPOPROTEIN"/>
    <property type="match status" value="1"/>
</dbReference>
<dbReference type="GO" id="GO:0043235">
    <property type="term" value="C:receptor complex"/>
    <property type="evidence" value="ECO:0007669"/>
    <property type="project" value="TreeGrafter"/>
</dbReference>
<evidence type="ECO:0000256" key="8">
    <source>
        <dbReference type="ARBA" id="ARBA00022840"/>
    </source>
</evidence>
<evidence type="ECO:0000256" key="2">
    <source>
        <dbReference type="ARBA" id="ARBA00004479"/>
    </source>
</evidence>
<keyword evidence="4" id="KW-0597">Phosphoprotein</keyword>
<dbReference type="PROSITE" id="PS00107">
    <property type="entry name" value="PROTEIN_KINASE_ATP"/>
    <property type="match status" value="1"/>
</dbReference>
<keyword evidence="13" id="KW-1133">Transmembrane helix</keyword>
<evidence type="ECO:0000256" key="11">
    <source>
        <dbReference type="ARBA" id="ARBA00023180"/>
    </source>
</evidence>
<feature type="transmembrane region" description="Helical" evidence="13">
    <location>
        <begin position="1002"/>
        <end position="1026"/>
    </location>
</feature>
<dbReference type="PROSITE" id="PS50011">
    <property type="entry name" value="PROTEIN_KINASE_DOM"/>
    <property type="match status" value="1"/>
</dbReference>
<dbReference type="SUPFAM" id="SSF56112">
    <property type="entry name" value="Protein kinase-like (PK-like)"/>
    <property type="match status" value="1"/>
</dbReference>
<keyword evidence="9" id="KW-0829">Tyrosine-protein kinase</keyword>
<dbReference type="AlphaFoldDB" id="A0A5A9NLS8"/>
<reference evidence="17 18" key="1">
    <citation type="journal article" date="2019" name="Mol. Ecol. Resour.">
        <title>Chromosome-level genome assembly of Triplophysa tibetana, a fish adapted to the harsh high-altitude environment of the Tibetan Plateau.</title>
        <authorList>
            <person name="Yang X."/>
            <person name="Liu H."/>
            <person name="Ma Z."/>
            <person name="Zou Y."/>
            <person name="Zou M."/>
            <person name="Mao Y."/>
            <person name="Li X."/>
            <person name="Wang H."/>
            <person name="Chen T."/>
            <person name="Wang W."/>
            <person name="Yang R."/>
        </authorList>
    </citation>
    <scope>NUCLEOTIDE SEQUENCE [LARGE SCALE GENOMIC DNA]</scope>
    <source>
        <strain evidence="17">TTIB1903HZAU</strain>
        <tissue evidence="17">Muscle</tissue>
    </source>
</reference>
<comment type="subcellular location">
    <subcellularLocation>
        <location evidence="1">Endomembrane system</location>
    </subcellularLocation>
    <subcellularLocation>
        <location evidence="2">Membrane</location>
        <topology evidence="2">Single-pass type I membrane protein</topology>
    </subcellularLocation>
</comment>
<dbReference type="PANTHER" id="PTHR24416">
    <property type="entry name" value="TYROSINE-PROTEIN KINASE RECEPTOR"/>
    <property type="match status" value="1"/>
</dbReference>
<comment type="caution">
    <text evidence="17">The sequence shown here is derived from an EMBL/GenBank/DDBJ whole genome shotgun (WGS) entry which is preliminary data.</text>
</comment>
<dbReference type="InterPro" id="IPR013783">
    <property type="entry name" value="Ig-like_fold"/>
</dbReference>
<dbReference type="GO" id="GO:0004714">
    <property type="term" value="F:transmembrane receptor protein tyrosine kinase activity"/>
    <property type="evidence" value="ECO:0007669"/>
    <property type="project" value="UniProtKB-EC"/>
</dbReference>
<keyword evidence="8 12" id="KW-0067">ATP-binding</keyword>
<evidence type="ECO:0000256" key="4">
    <source>
        <dbReference type="ARBA" id="ARBA00022553"/>
    </source>
</evidence>
<feature type="domain" description="Fibronectin type-III" evidence="16">
    <location>
        <begin position="516"/>
        <end position="617"/>
    </location>
</feature>
<dbReference type="InterPro" id="IPR020635">
    <property type="entry name" value="Tyr_kinase_cat_dom"/>
</dbReference>
<dbReference type="SUPFAM" id="SSF49265">
    <property type="entry name" value="Fibronectin type III"/>
    <property type="match status" value="2"/>
</dbReference>
<proteinExistence type="predicted"/>
<evidence type="ECO:0000256" key="13">
    <source>
        <dbReference type="SAM" id="Phobius"/>
    </source>
</evidence>
<evidence type="ECO:0000313" key="17">
    <source>
        <dbReference type="EMBL" id="KAA0710962.1"/>
    </source>
</evidence>
<dbReference type="InterPro" id="IPR036116">
    <property type="entry name" value="FN3_sf"/>
</dbReference>
<dbReference type="CDD" id="cd00063">
    <property type="entry name" value="FN3"/>
    <property type="match status" value="2"/>
</dbReference>
<dbReference type="Pfam" id="PF00041">
    <property type="entry name" value="fn3"/>
    <property type="match status" value="1"/>
</dbReference>
<dbReference type="GO" id="GO:0012505">
    <property type="term" value="C:endomembrane system"/>
    <property type="evidence" value="ECO:0007669"/>
    <property type="project" value="UniProtKB-SubCell"/>
</dbReference>
<evidence type="ECO:0000256" key="9">
    <source>
        <dbReference type="ARBA" id="ARBA00023137"/>
    </source>
</evidence>
<keyword evidence="6 12" id="KW-0547">Nucleotide-binding</keyword>
<feature type="domain" description="Protein kinase" evidence="15">
    <location>
        <begin position="1087"/>
        <end position="1193"/>
    </location>
</feature>
<protein>
    <recommendedName>
        <fullName evidence="3">receptor protein-tyrosine kinase</fullName>
        <ecNumber evidence="3">2.7.10.1</ecNumber>
    </recommendedName>
</protein>
<evidence type="ECO:0000256" key="14">
    <source>
        <dbReference type="SAM" id="SignalP"/>
    </source>
</evidence>
<keyword evidence="18" id="KW-1185">Reference proteome</keyword>
<keyword evidence="11" id="KW-0325">Glycoprotein</keyword>
<dbReference type="SMART" id="SM00060">
    <property type="entry name" value="FN3"/>
    <property type="match status" value="4"/>
</dbReference>
<dbReference type="PROSITE" id="PS50853">
    <property type="entry name" value="FN3"/>
    <property type="match status" value="3"/>
</dbReference>
<dbReference type="GO" id="GO:0007169">
    <property type="term" value="P:cell surface receptor protein tyrosine kinase signaling pathway"/>
    <property type="evidence" value="ECO:0007669"/>
    <property type="project" value="TreeGrafter"/>
</dbReference>
<dbReference type="InterPro" id="IPR011042">
    <property type="entry name" value="6-blade_b-propeller_TolB-like"/>
</dbReference>
<evidence type="ECO:0000256" key="10">
    <source>
        <dbReference type="ARBA" id="ARBA00023170"/>
    </source>
</evidence>
<evidence type="ECO:0000256" key="3">
    <source>
        <dbReference type="ARBA" id="ARBA00011902"/>
    </source>
</evidence>
<keyword evidence="7 17" id="KW-0418">Kinase</keyword>
<keyword evidence="10" id="KW-0675">Receptor</keyword>
<dbReference type="EMBL" id="SOYY01000015">
    <property type="protein sequence ID" value="KAA0710962.1"/>
    <property type="molecule type" value="Genomic_DNA"/>
</dbReference>
<gene>
    <name evidence="17" type="ORF">E1301_Tti002930</name>
</gene>
<evidence type="ECO:0000313" key="18">
    <source>
        <dbReference type="Proteomes" id="UP000324632"/>
    </source>
</evidence>
<sequence length="1193" mass="133545">MKKIYRSETLLALFCLLICLGGSSCDKCHLDSAVQPMTTESGSREYTGAICQNVLCQLTAPYASRIGSHNITLTWKALNQSDVVYIPQWTGPSLSGVWAQAENVKESTYTVEQLETFTCYKFRVWAVISEEHMCSLESLWYQTEPFGLPSSPSIDSIESLSGESVDVHWSPPEKPAGPILGFNLNLTTNKHVISVATGGNVFFTTFFPTLHNTTYRISIAAVNREGQGLVAEASITTPEQVEQDGGCWVFASRWNTLRRREKNADLFTTAECLSDTLIESNITGVGVHYISNKVYFAEGTHIWVKGAENLTDHSDLKLLYSVDVKVTALTVDWLYQRIYYVSSGSVFYCGVDDCTFPVHVNLTLPSDPLDIIADPYNGFLFLLLPNGIFRAPLLGQQDEISHIVNTSPNDLYDLVVSFPNKRLIFHDRRDQTLKAVSLDGLNTVTLYTSVKFEATSIAYEEDYFMFSDGRALYKQVGQGQVASFNEFPMDCDDFSSQYEGFGNICYFSPLAQPYPVPQRPRNLQILFGSDKANVYWDKPEIMIGASSSAWQNWTYFVNCSFNGMLVTSFSGVSSTHVTVSYLESSHWYCVSVRACSPGGCSRSVSFEGSTLQAVDEAPYIVVADGHGIWKQDLDSNDFLEPLVSNIKDVKDIDSYNGTIYWTNSSGHINWVELSDQSRSGNVITVPQSMRAESLAFDWLGQYLYWSCNSNQICRGSTSTQHVEIFHQADDKILSLVIDSLNAAIYWTTKTSVEGCRLDGEGYQLLDKMSVFSSREVAGITLNVMERSLYWLVQDGATVNLYRANFRGDRMQKSKGVEYVQWTTSQIFNHHVGYYSGRLLWLDENKQLRIQEMNQTTSVRMSSTNTLTAFSVVQEMLKPLPDGFLSPPVVIPPAVPKTSVRLKGNHTFFQIFWDASHIDFGNVFYCVVSKEMSQNAEQLQNNYPTRYCPPGNTVFKPIINVTRFKPDTEFNITITPFSYWGKGASTSMILYTPGMDTPKHTDITLVIVITAICVCVAIIVILAAVIWQRFHKKRDPGTFEQTGVHLHTDKELEYIRGLVGLGNACYAVSDIPAQREIDSLPVFPRDCLKLQRLLGSGAFGEVYEGITTGCQITEIGSDERVAVKTLHTGASEYEKAEFLKEASLMSQFNHSNILRLLGVCLLNEPHYLILELMEGGDLLSYLRGARPTNNAESY</sequence>
<dbReference type="Gene3D" id="2.120.10.30">
    <property type="entry name" value="TolB, C-terminal domain"/>
    <property type="match status" value="2"/>
</dbReference>
<dbReference type="Pfam" id="PF07714">
    <property type="entry name" value="PK_Tyr_Ser-Thr"/>
    <property type="match status" value="1"/>
</dbReference>
<dbReference type="InterPro" id="IPR003961">
    <property type="entry name" value="FN3_dom"/>
</dbReference>
<organism evidence="17 18">
    <name type="scientific">Triplophysa tibetana</name>
    <dbReference type="NCBI Taxonomy" id="1572043"/>
    <lineage>
        <taxon>Eukaryota</taxon>
        <taxon>Metazoa</taxon>
        <taxon>Chordata</taxon>
        <taxon>Craniata</taxon>
        <taxon>Vertebrata</taxon>
        <taxon>Euteleostomi</taxon>
        <taxon>Actinopterygii</taxon>
        <taxon>Neopterygii</taxon>
        <taxon>Teleostei</taxon>
        <taxon>Ostariophysi</taxon>
        <taxon>Cypriniformes</taxon>
        <taxon>Nemacheilidae</taxon>
        <taxon>Triplophysa</taxon>
    </lineage>
</organism>
<evidence type="ECO:0000256" key="6">
    <source>
        <dbReference type="ARBA" id="ARBA00022741"/>
    </source>
</evidence>
<evidence type="ECO:0000256" key="7">
    <source>
        <dbReference type="ARBA" id="ARBA00022777"/>
    </source>
</evidence>
<accession>A0A5A9NLS8</accession>
<dbReference type="InterPro" id="IPR000719">
    <property type="entry name" value="Prot_kinase_dom"/>
</dbReference>
<evidence type="ECO:0000259" key="16">
    <source>
        <dbReference type="PROSITE" id="PS50853"/>
    </source>
</evidence>
<dbReference type="SMART" id="SM00219">
    <property type="entry name" value="TyrKc"/>
    <property type="match status" value="1"/>
</dbReference>
<feature type="binding site" evidence="12">
    <location>
        <position position="1123"/>
    </location>
    <ligand>
        <name>ATP</name>
        <dbReference type="ChEBI" id="CHEBI:30616"/>
    </ligand>
</feature>
<dbReference type="InterPro" id="IPR011009">
    <property type="entry name" value="Kinase-like_dom_sf"/>
</dbReference>
<dbReference type="EC" id="2.7.10.1" evidence="3"/>
<dbReference type="SUPFAM" id="SSF63825">
    <property type="entry name" value="YWTD domain"/>
    <property type="match status" value="2"/>
</dbReference>
<keyword evidence="14" id="KW-0732">Signal</keyword>
<evidence type="ECO:0000256" key="12">
    <source>
        <dbReference type="PROSITE-ProRule" id="PRU10141"/>
    </source>
</evidence>
<evidence type="ECO:0000256" key="5">
    <source>
        <dbReference type="ARBA" id="ARBA00022679"/>
    </source>
</evidence>
<feature type="chain" id="PRO_5023042179" description="receptor protein-tyrosine kinase" evidence="14">
    <location>
        <begin position="26"/>
        <end position="1193"/>
    </location>
</feature>
<keyword evidence="13" id="KW-0472">Membrane</keyword>
<dbReference type="Proteomes" id="UP000324632">
    <property type="component" value="Chromosome 15"/>
</dbReference>
<feature type="domain" description="Fibronectin type-III" evidence="16">
    <location>
        <begin position="148"/>
        <end position="244"/>
    </location>
</feature>
<dbReference type="InterPro" id="IPR001245">
    <property type="entry name" value="Ser-Thr/Tyr_kinase_cat_dom"/>
</dbReference>
<keyword evidence="5" id="KW-0808">Transferase</keyword>
<evidence type="ECO:0000256" key="1">
    <source>
        <dbReference type="ARBA" id="ARBA00004308"/>
    </source>
</evidence>
<dbReference type="InterPro" id="IPR017441">
    <property type="entry name" value="Protein_kinase_ATP_BS"/>
</dbReference>
<evidence type="ECO:0000259" key="15">
    <source>
        <dbReference type="PROSITE" id="PS50011"/>
    </source>
</evidence>
<dbReference type="GO" id="GO:0032006">
    <property type="term" value="P:regulation of TOR signaling"/>
    <property type="evidence" value="ECO:0007669"/>
    <property type="project" value="TreeGrafter"/>
</dbReference>
<dbReference type="Gene3D" id="2.60.40.10">
    <property type="entry name" value="Immunoglobulins"/>
    <property type="match status" value="3"/>
</dbReference>
<name>A0A5A9NLS8_9TELE</name>
<dbReference type="Gene3D" id="3.30.200.20">
    <property type="entry name" value="Phosphorylase Kinase, domain 1"/>
    <property type="match status" value="1"/>
</dbReference>
<dbReference type="PANTHER" id="PTHR24416:SF527">
    <property type="entry name" value="PROTO-ONCOGENE TYROSINE-PROTEIN KINASE ROS"/>
    <property type="match status" value="1"/>
</dbReference>
<dbReference type="InterPro" id="IPR050122">
    <property type="entry name" value="RTK"/>
</dbReference>
<feature type="signal peptide" evidence="14">
    <location>
        <begin position="1"/>
        <end position="25"/>
    </location>
</feature>
<feature type="domain" description="Fibronectin type-III" evidence="16">
    <location>
        <begin position="57"/>
        <end position="146"/>
    </location>
</feature>
<dbReference type="GO" id="GO:0005886">
    <property type="term" value="C:plasma membrane"/>
    <property type="evidence" value="ECO:0007669"/>
    <property type="project" value="TreeGrafter"/>
</dbReference>
<dbReference type="GO" id="GO:0005524">
    <property type="term" value="F:ATP binding"/>
    <property type="evidence" value="ECO:0007669"/>
    <property type="project" value="UniProtKB-UniRule"/>
</dbReference>
<keyword evidence="13" id="KW-0812">Transmembrane</keyword>